<reference evidence="1 2" key="1">
    <citation type="submission" date="2020-01" db="EMBL/GenBank/DDBJ databases">
        <title>Bacteria diversity of Porities sp.</title>
        <authorList>
            <person name="Wang G."/>
        </authorList>
    </citation>
    <scope>NUCLEOTIDE SEQUENCE [LARGE SCALE GENOMIC DNA]</scope>
    <source>
        <strain evidence="1 2">R33</strain>
    </source>
</reference>
<dbReference type="RefSeq" id="WP_161436748.1">
    <property type="nucleotide sequence ID" value="NZ_WXYO01000007.1"/>
</dbReference>
<dbReference type="Proteomes" id="UP000475249">
    <property type="component" value="Unassembled WGS sequence"/>
</dbReference>
<sequence length="184" mass="21651">MEKKNKTRKEIDEKKHLEKLKILQDAKASKEKQLTIDLGTHSIEEIDRLKEILNKHFDDPEEKYQLYYKGIRKVLMQFLPKGKSFAEERQIIYDEKNIFLNRGKAKSKDGVRGSDGRMTFNDDMNVMADLVSDWVMTSQDPVDLYQRLFDLNEKYGYPHQEYDDSSASFHTAMKKIAKVPKPKD</sequence>
<dbReference type="EMBL" id="WXYO01000007">
    <property type="protein sequence ID" value="NAS13721.1"/>
    <property type="molecule type" value="Genomic_DNA"/>
</dbReference>
<proteinExistence type="predicted"/>
<comment type="caution">
    <text evidence="1">The sequence shown here is derived from an EMBL/GenBank/DDBJ whole genome shotgun (WGS) entry which is preliminary data.</text>
</comment>
<dbReference type="AlphaFoldDB" id="A0A6L9EGA7"/>
<gene>
    <name evidence="1" type="ORF">GTQ38_17035</name>
</gene>
<accession>A0A6L9EGA7</accession>
<name>A0A6L9EGA7_9FLAO</name>
<evidence type="ECO:0000313" key="1">
    <source>
        <dbReference type="EMBL" id="NAS13721.1"/>
    </source>
</evidence>
<keyword evidence="2" id="KW-1185">Reference proteome</keyword>
<evidence type="ECO:0000313" key="2">
    <source>
        <dbReference type="Proteomes" id="UP000475249"/>
    </source>
</evidence>
<organism evidence="1 2">
    <name type="scientific">Poritiphilus flavus</name>
    <dbReference type="NCBI Taxonomy" id="2697053"/>
    <lineage>
        <taxon>Bacteria</taxon>
        <taxon>Pseudomonadati</taxon>
        <taxon>Bacteroidota</taxon>
        <taxon>Flavobacteriia</taxon>
        <taxon>Flavobacteriales</taxon>
        <taxon>Flavobacteriaceae</taxon>
        <taxon>Poritiphilus</taxon>
    </lineage>
</organism>
<protein>
    <submittedName>
        <fullName evidence="1">Uncharacterized protein</fullName>
    </submittedName>
</protein>